<dbReference type="InterPro" id="IPR009749">
    <property type="entry name" value="DUF1315"/>
</dbReference>
<organism evidence="2 3">
    <name type="scientific">Marinomonas aquiplantarum</name>
    <dbReference type="NCBI Taxonomy" id="491951"/>
    <lineage>
        <taxon>Bacteria</taxon>
        <taxon>Pseudomonadati</taxon>
        <taxon>Pseudomonadota</taxon>
        <taxon>Gammaproteobacteria</taxon>
        <taxon>Oceanospirillales</taxon>
        <taxon>Oceanospirillaceae</taxon>
        <taxon>Marinomonas</taxon>
    </lineage>
</organism>
<reference evidence="2 3" key="1">
    <citation type="submission" date="2018-06" db="EMBL/GenBank/DDBJ databases">
        <title>Genomic Encyclopedia of Type Strains, Phase III (KMG-III): the genomes of soil and plant-associated and newly described type strains.</title>
        <authorList>
            <person name="Whitman W."/>
        </authorList>
    </citation>
    <scope>NUCLEOTIDE SEQUENCE [LARGE SCALE GENOMIC DNA]</scope>
    <source>
        <strain evidence="2 3">CECT 7732</strain>
    </source>
</reference>
<dbReference type="RefSeq" id="WP_113874770.1">
    <property type="nucleotide sequence ID" value="NZ_QNRF01000005.1"/>
</dbReference>
<feature type="compositionally biased region" description="Basic and acidic residues" evidence="1">
    <location>
        <begin position="76"/>
        <end position="93"/>
    </location>
</feature>
<dbReference type="EMBL" id="QNRF01000005">
    <property type="protein sequence ID" value="RBO82825.1"/>
    <property type="molecule type" value="Genomic_DNA"/>
</dbReference>
<dbReference type="OrthoDB" id="5616307at2"/>
<comment type="caution">
    <text evidence="2">The sequence shown here is derived from an EMBL/GenBank/DDBJ whole genome shotgun (WGS) entry which is preliminary data.</text>
</comment>
<dbReference type="Pfam" id="PF07023">
    <property type="entry name" value="DUF1315"/>
    <property type="match status" value="1"/>
</dbReference>
<sequence>MNFKEMIDNMSPEVYASLKQAVELGKWPNGVRLTEEQKELCLQAVITYDYTNKSEEKRVGYIDTQVHQGCDSKQSTNEHETIKWVDNSAEGKS</sequence>
<evidence type="ECO:0000313" key="3">
    <source>
        <dbReference type="Proteomes" id="UP000252086"/>
    </source>
</evidence>
<feature type="region of interest" description="Disordered" evidence="1">
    <location>
        <begin position="70"/>
        <end position="93"/>
    </location>
</feature>
<evidence type="ECO:0000256" key="1">
    <source>
        <dbReference type="SAM" id="MobiDB-lite"/>
    </source>
</evidence>
<gene>
    <name evidence="2" type="ORF">DFP76_105298</name>
</gene>
<evidence type="ECO:0000313" key="2">
    <source>
        <dbReference type="EMBL" id="RBO82825.1"/>
    </source>
</evidence>
<keyword evidence="3" id="KW-1185">Reference proteome</keyword>
<accession>A0A366CYT9</accession>
<dbReference type="Proteomes" id="UP000252086">
    <property type="component" value="Unassembled WGS sequence"/>
</dbReference>
<protein>
    <recommendedName>
        <fullName evidence="4">DUF1315 family protein</fullName>
    </recommendedName>
</protein>
<evidence type="ECO:0008006" key="4">
    <source>
        <dbReference type="Google" id="ProtNLM"/>
    </source>
</evidence>
<name>A0A366CYT9_9GAMM</name>
<dbReference type="AlphaFoldDB" id="A0A366CYT9"/>
<proteinExistence type="predicted"/>